<dbReference type="InterPro" id="IPR006059">
    <property type="entry name" value="SBP"/>
</dbReference>
<keyword evidence="2" id="KW-1185">Reference proteome</keyword>
<dbReference type="Proteomes" id="UP001197795">
    <property type="component" value="Unassembled WGS sequence"/>
</dbReference>
<name>A0AAE3A1A0_9FIRM</name>
<dbReference type="Gene3D" id="3.40.190.10">
    <property type="entry name" value="Periplasmic binding protein-like II"/>
    <property type="match status" value="2"/>
</dbReference>
<evidence type="ECO:0000313" key="2">
    <source>
        <dbReference type="Proteomes" id="UP001197795"/>
    </source>
</evidence>
<gene>
    <name evidence="1" type="ORF">LKD75_10725</name>
</gene>
<dbReference type="AlphaFoldDB" id="A0AAE3A1A0"/>
<dbReference type="RefSeq" id="WP_227733447.1">
    <property type="nucleotide sequence ID" value="NZ_JAJEPV010000024.1"/>
</dbReference>
<sequence length="604" mass="68630">MKTFKTIASLLVGTVSSLLLMGCGEIDAGTKTSAWEKETATIVPEEPKTEIILGDIGRASTLQEAVADFNSKNDGITITIHDYYEENISDGISRLYDDILTGKGPDIISFSTDEMDVEVLREKGAIENLIPYLEKSDVIGEEDIVDSAHQVLTSDGGLYMLPTNFVLYTLITKEKWCSNKENFTFEEALRAVRECKEDPMISRDLFLQEGAICGGYSGETEDNRLEQYIKIAEQLPQQAMFQTNDLLMREGKIPFNLECIGDMQQYLYKKSVWGEDAVYTGFPGAEGNGRIFIFVNCFAINSQSTHKEEAWKFVESYFTEEGQKTIAPNWNFSILQDVLDQQLSDSRKQEYYQTSDGKREKLPILTYEIGGTYENVYAAQDEDIQDVREMINNTKVMQRSDLPLIGITQAEALYYFNGEKSIEETAAAIRNKIDEMPNATNAQTDMDVVINIGDFSVSLYEGEQEILGKLDKMGLLYEKVEDSDNKKYNYYYNVGDGEAQFIQVYFLEKECVRIRISSNETFAHTSRGIYSGNTYSQMVEQYGDSYEKHTYIGKERYTIYRYALGECFHEFGIPGETTGEIYNVDVYVSGQMPIYDYGEEIVED</sequence>
<accession>A0AAE3A1A0</accession>
<dbReference type="EMBL" id="JAJEPV010000024">
    <property type="protein sequence ID" value="MCC2120052.1"/>
    <property type="molecule type" value="Genomic_DNA"/>
</dbReference>
<evidence type="ECO:0000313" key="1">
    <source>
        <dbReference type="EMBL" id="MCC2120052.1"/>
    </source>
</evidence>
<dbReference type="Pfam" id="PF13416">
    <property type="entry name" value="SBP_bac_8"/>
    <property type="match status" value="1"/>
</dbReference>
<comment type="caution">
    <text evidence="1">The sequence shown here is derived from an EMBL/GenBank/DDBJ whole genome shotgun (WGS) entry which is preliminary data.</text>
</comment>
<reference evidence="1 2" key="1">
    <citation type="submission" date="2021-10" db="EMBL/GenBank/DDBJ databases">
        <title>Anaerobic single-cell dispensing facilitates the cultivation of human gut bacteria.</title>
        <authorList>
            <person name="Afrizal A."/>
        </authorList>
    </citation>
    <scope>NUCLEOTIDE SEQUENCE [LARGE SCALE GENOMIC DNA]</scope>
    <source>
        <strain evidence="1 2">CLA-AA-H273</strain>
    </source>
</reference>
<dbReference type="PROSITE" id="PS51257">
    <property type="entry name" value="PROKAR_LIPOPROTEIN"/>
    <property type="match status" value="1"/>
</dbReference>
<proteinExistence type="predicted"/>
<protein>
    <submittedName>
        <fullName evidence="1">Extracellular solute-binding protein</fullName>
    </submittedName>
</protein>
<organism evidence="1 2">
    <name type="scientific">Waltera acetigignens</name>
    <dbReference type="NCBI Taxonomy" id="2981769"/>
    <lineage>
        <taxon>Bacteria</taxon>
        <taxon>Bacillati</taxon>
        <taxon>Bacillota</taxon>
        <taxon>Clostridia</taxon>
        <taxon>Lachnospirales</taxon>
        <taxon>Lachnospiraceae</taxon>
        <taxon>Waltera</taxon>
    </lineage>
</organism>
<dbReference type="SUPFAM" id="SSF53850">
    <property type="entry name" value="Periplasmic binding protein-like II"/>
    <property type="match status" value="1"/>
</dbReference>